<dbReference type="Pfam" id="PF09991">
    <property type="entry name" value="DUF2232"/>
    <property type="match status" value="1"/>
</dbReference>
<proteinExistence type="predicted"/>
<feature type="transmembrane region" description="Helical" evidence="2">
    <location>
        <begin position="96"/>
        <end position="113"/>
    </location>
</feature>
<organism evidence="3">
    <name type="scientific">Leptolyngbya sp. NK1-12</name>
    <dbReference type="NCBI Taxonomy" id="2547451"/>
    <lineage>
        <taxon>Bacteria</taxon>
        <taxon>Bacillati</taxon>
        <taxon>Cyanobacteriota</taxon>
        <taxon>Cyanophyceae</taxon>
        <taxon>Leptolyngbyales</taxon>
        <taxon>Leptolyngbyaceae</taxon>
        <taxon>Leptolyngbya group</taxon>
        <taxon>Leptolyngbya</taxon>
    </lineage>
</organism>
<dbReference type="PANTHER" id="PTHR37185:SF3">
    <property type="entry name" value="MEMBRANE PROTEIN"/>
    <property type="match status" value="1"/>
</dbReference>
<feature type="transmembrane region" description="Helical" evidence="2">
    <location>
        <begin position="70"/>
        <end position="89"/>
    </location>
</feature>
<feature type="region of interest" description="Disordered" evidence="1">
    <location>
        <begin position="1"/>
        <end position="28"/>
    </location>
</feature>
<evidence type="ECO:0000256" key="2">
    <source>
        <dbReference type="SAM" id="Phobius"/>
    </source>
</evidence>
<reference evidence="3" key="1">
    <citation type="submission" date="2020-05" db="EMBL/GenBank/DDBJ databases">
        <authorList>
            <person name="Zhu T."/>
            <person name="Keshari N."/>
            <person name="Lu X."/>
        </authorList>
    </citation>
    <scope>NUCLEOTIDE SEQUENCE</scope>
    <source>
        <strain evidence="3">NK1-12</strain>
    </source>
</reference>
<dbReference type="EMBL" id="CP053586">
    <property type="protein sequence ID" value="WNZ25988.1"/>
    <property type="molecule type" value="Genomic_DNA"/>
</dbReference>
<gene>
    <name evidence="3" type="ORF">HJG54_26270</name>
</gene>
<feature type="transmembrane region" description="Helical" evidence="2">
    <location>
        <begin position="119"/>
        <end position="148"/>
    </location>
</feature>
<keyword evidence="2" id="KW-1133">Transmembrane helix</keyword>
<feature type="compositionally biased region" description="Basic and acidic residues" evidence="1">
    <location>
        <begin position="1"/>
        <end position="11"/>
    </location>
</feature>
<dbReference type="PANTHER" id="PTHR37185">
    <property type="entry name" value="MEMBRANE PROTEIN"/>
    <property type="match status" value="1"/>
</dbReference>
<protein>
    <submittedName>
        <fullName evidence="3">DUF2232 domain-containing protein</fullName>
    </submittedName>
</protein>
<dbReference type="AlphaFoldDB" id="A0AA96WI74"/>
<sequence length="279" mass="30967">MSSPPEDRDPHGNPPPESTSSQSNLPRSAADLARLEKELEEVEASLSYTRNDSDSSSTATAYVRTATPPLMMVETAFLASTASLLWLVSYYLSIGPWMRILFPIPIALVYLRWGLRAAWMSAIVCGLLLSVLMGPYLSLLFFIPYGILGVQLGAMWRRRVPWLASISVGTLISTLGFFTRVALLSVFLGEDLWSYLTNRITDLIQWALSKLVAWGLLGLEVLGQTNLTTIQIATVGVVLVSDFVYLFTVHLAAWLLLERLGNPIPDPPHWVQVLMDEEK</sequence>
<name>A0AA96WI74_9CYAN</name>
<accession>A0AA96WI74</accession>
<keyword evidence="2" id="KW-0812">Transmembrane</keyword>
<evidence type="ECO:0000313" key="3">
    <source>
        <dbReference type="EMBL" id="WNZ25988.1"/>
    </source>
</evidence>
<keyword evidence="2" id="KW-0472">Membrane</keyword>
<feature type="transmembrane region" description="Helical" evidence="2">
    <location>
        <begin position="235"/>
        <end position="257"/>
    </location>
</feature>
<evidence type="ECO:0000256" key="1">
    <source>
        <dbReference type="SAM" id="MobiDB-lite"/>
    </source>
</evidence>
<feature type="transmembrane region" description="Helical" evidence="2">
    <location>
        <begin position="203"/>
        <end position="223"/>
    </location>
</feature>
<dbReference type="RefSeq" id="WP_316432181.1">
    <property type="nucleotide sequence ID" value="NZ_CP053586.1"/>
</dbReference>
<dbReference type="InterPro" id="IPR018710">
    <property type="entry name" value="DUF2232"/>
</dbReference>
<feature type="transmembrane region" description="Helical" evidence="2">
    <location>
        <begin position="160"/>
        <end position="183"/>
    </location>
</feature>